<feature type="transmembrane region" description="Helical" evidence="8">
    <location>
        <begin position="415"/>
        <end position="436"/>
    </location>
</feature>
<evidence type="ECO:0000313" key="10">
    <source>
        <dbReference type="EMBL" id="KAF9893439.1"/>
    </source>
</evidence>
<evidence type="ECO:0000256" key="1">
    <source>
        <dbReference type="ARBA" id="ARBA00004141"/>
    </source>
</evidence>
<dbReference type="GO" id="GO:0022857">
    <property type="term" value="F:transmembrane transporter activity"/>
    <property type="evidence" value="ECO:0007669"/>
    <property type="project" value="InterPro"/>
</dbReference>
<protein>
    <recommendedName>
        <fullName evidence="9">Major facilitator superfamily (MFS) profile domain-containing protein</fullName>
    </recommendedName>
</protein>
<feature type="transmembrane region" description="Helical" evidence="8">
    <location>
        <begin position="355"/>
        <end position="376"/>
    </location>
</feature>
<organism evidence="10 11">
    <name type="scientific">Aspergillus nanangensis</name>
    <dbReference type="NCBI Taxonomy" id="2582783"/>
    <lineage>
        <taxon>Eukaryota</taxon>
        <taxon>Fungi</taxon>
        <taxon>Dikarya</taxon>
        <taxon>Ascomycota</taxon>
        <taxon>Pezizomycotina</taxon>
        <taxon>Eurotiomycetes</taxon>
        <taxon>Eurotiomycetidae</taxon>
        <taxon>Eurotiales</taxon>
        <taxon>Aspergillaceae</taxon>
        <taxon>Aspergillus</taxon>
        <taxon>Aspergillus subgen. Circumdati</taxon>
    </lineage>
</organism>
<feature type="transmembrane region" description="Helical" evidence="8">
    <location>
        <begin position="448"/>
        <end position="469"/>
    </location>
</feature>
<evidence type="ECO:0000256" key="3">
    <source>
        <dbReference type="ARBA" id="ARBA00022448"/>
    </source>
</evidence>
<feature type="transmembrane region" description="Helical" evidence="8">
    <location>
        <begin position="288"/>
        <end position="309"/>
    </location>
</feature>
<keyword evidence="4 8" id="KW-0812">Transmembrane</keyword>
<dbReference type="PANTHER" id="PTHR43791">
    <property type="entry name" value="PERMEASE-RELATED"/>
    <property type="match status" value="1"/>
</dbReference>
<comment type="similarity">
    <text evidence="2">Belongs to the major facilitator superfamily.</text>
</comment>
<feature type="transmembrane region" description="Helical" evidence="8">
    <location>
        <begin position="56"/>
        <end position="73"/>
    </location>
</feature>
<evidence type="ECO:0000256" key="4">
    <source>
        <dbReference type="ARBA" id="ARBA00022692"/>
    </source>
</evidence>
<dbReference type="Gene3D" id="1.20.1250.20">
    <property type="entry name" value="MFS general substrate transporter like domains"/>
    <property type="match status" value="2"/>
</dbReference>
<reference evidence="10" key="1">
    <citation type="journal article" date="2019" name="Beilstein J. Org. Chem.">
        <title>Nanangenines: drimane sesquiterpenoids as the dominant metabolite cohort of a novel Australian fungus, Aspergillus nanangensis.</title>
        <authorList>
            <person name="Lacey H.J."/>
            <person name="Gilchrist C.L.M."/>
            <person name="Crombie A."/>
            <person name="Kalaitzis J.A."/>
            <person name="Vuong D."/>
            <person name="Rutledge P.J."/>
            <person name="Turner P."/>
            <person name="Pitt J.I."/>
            <person name="Lacey E."/>
            <person name="Chooi Y.H."/>
            <person name="Piggott A.M."/>
        </authorList>
    </citation>
    <scope>NUCLEOTIDE SEQUENCE</scope>
    <source>
        <strain evidence="10">MST-FP2251</strain>
    </source>
</reference>
<keyword evidence="6 8" id="KW-0472">Membrane</keyword>
<dbReference type="Proteomes" id="UP001194746">
    <property type="component" value="Unassembled WGS sequence"/>
</dbReference>
<feature type="transmembrane region" description="Helical" evidence="8">
    <location>
        <begin position="329"/>
        <end position="348"/>
    </location>
</feature>
<reference evidence="10" key="2">
    <citation type="submission" date="2020-02" db="EMBL/GenBank/DDBJ databases">
        <authorList>
            <person name="Gilchrist C.L.M."/>
            <person name="Chooi Y.-H."/>
        </authorList>
    </citation>
    <scope>NUCLEOTIDE SEQUENCE</scope>
    <source>
        <strain evidence="10">MST-FP2251</strain>
    </source>
</reference>
<evidence type="ECO:0000259" key="9">
    <source>
        <dbReference type="PROSITE" id="PS50850"/>
    </source>
</evidence>
<dbReference type="AlphaFoldDB" id="A0AAD4CVE8"/>
<feature type="transmembrane region" description="Helical" evidence="8">
    <location>
        <begin position="93"/>
        <end position="113"/>
    </location>
</feature>
<dbReference type="InterPro" id="IPR020846">
    <property type="entry name" value="MFS_dom"/>
</dbReference>
<evidence type="ECO:0000256" key="5">
    <source>
        <dbReference type="ARBA" id="ARBA00022989"/>
    </source>
</evidence>
<dbReference type="GO" id="GO:0016020">
    <property type="term" value="C:membrane"/>
    <property type="evidence" value="ECO:0007669"/>
    <property type="project" value="UniProtKB-SubCell"/>
</dbReference>
<comment type="subcellular location">
    <subcellularLocation>
        <location evidence="1">Membrane</location>
        <topology evidence="1">Multi-pass membrane protein</topology>
    </subcellularLocation>
</comment>
<feature type="transmembrane region" description="Helical" evidence="8">
    <location>
        <begin position="125"/>
        <end position="142"/>
    </location>
</feature>
<feature type="domain" description="Major facilitator superfamily (MFS) profile" evidence="9">
    <location>
        <begin position="58"/>
        <end position="473"/>
    </location>
</feature>
<gene>
    <name evidence="10" type="ORF">FE257_010751</name>
</gene>
<feature type="region of interest" description="Disordered" evidence="7">
    <location>
        <begin position="1"/>
        <end position="32"/>
    </location>
</feature>
<dbReference type="InterPro" id="IPR011701">
    <property type="entry name" value="MFS"/>
</dbReference>
<evidence type="ECO:0000256" key="6">
    <source>
        <dbReference type="ARBA" id="ARBA00023136"/>
    </source>
</evidence>
<evidence type="ECO:0000313" key="11">
    <source>
        <dbReference type="Proteomes" id="UP001194746"/>
    </source>
</evidence>
<dbReference type="InterPro" id="IPR036259">
    <property type="entry name" value="MFS_trans_sf"/>
</dbReference>
<keyword evidence="5 8" id="KW-1133">Transmembrane helix</keyword>
<dbReference type="PROSITE" id="PS50850">
    <property type="entry name" value="MFS"/>
    <property type="match status" value="1"/>
</dbReference>
<dbReference type="EMBL" id="VCAU01000007">
    <property type="protein sequence ID" value="KAF9893439.1"/>
    <property type="molecule type" value="Genomic_DNA"/>
</dbReference>
<feature type="transmembrane region" description="Helical" evidence="8">
    <location>
        <begin position="382"/>
        <end position="403"/>
    </location>
</feature>
<feature type="transmembrane region" description="Helical" evidence="8">
    <location>
        <begin position="184"/>
        <end position="208"/>
    </location>
</feature>
<evidence type="ECO:0000256" key="2">
    <source>
        <dbReference type="ARBA" id="ARBA00008335"/>
    </source>
</evidence>
<evidence type="ECO:0000256" key="8">
    <source>
        <dbReference type="SAM" id="Phobius"/>
    </source>
</evidence>
<feature type="compositionally biased region" description="Basic and acidic residues" evidence="7">
    <location>
        <begin position="1"/>
        <end position="24"/>
    </location>
</feature>
<dbReference type="FunFam" id="1.20.1250.20:FF:000034">
    <property type="entry name" value="MFS general substrate transporter"/>
    <property type="match status" value="1"/>
</dbReference>
<keyword evidence="11" id="KW-1185">Reference proteome</keyword>
<dbReference type="PANTHER" id="PTHR43791:SF48">
    <property type="entry name" value="TRANSPORTER, PUTATIVE (AFU_ORTHOLOGUE AFUA_4G01000)-RELATED"/>
    <property type="match status" value="1"/>
</dbReference>
<dbReference type="Pfam" id="PF07690">
    <property type="entry name" value="MFS_1"/>
    <property type="match status" value="1"/>
</dbReference>
<comment type="caution">
    <text evidence="10">The sequence shown here is derived from an EMBL/GenBank/DDBJ whole genome shotgun (WGS) entry which is preliminary data.</text>
</comment>
<dbReference type="FunFam" id="1.20.1250.20:FF:000013">
    <property type="entry name" value="MFS general substrate transporter"/>
    <property type="match status" value="1"/>
</dbReference>
<dbReference type="SUPFAM" id="SSF103473">
    <property type="entry name" value="MFS general substrate transporter"/>
    <property type="match status" value="1"/>
</dbReference>
<evidence type="ECO:0000256" key="7">
    <source>
        <dbReference type="SAM" id="MobiDB-lite"/>
    </source>
</evidence>
<accession>A0AAD4CVE8</accession>
<keyword evidence="3" id="KW-0813">Transport</keyword>
<proteinExistence type="inferred from homology"/>
<name>A0AAD4CVE8_ASPNN</name>
<sequence length="505" mass="55367">MEQPSVDREIGLGPLKDEHSDDKGGVSVSLSPETSESATVQFDAAADARVRRKNDWCLVPSVALIYLFCFIDRTNIGNARLAGLEKDLGLTGYDYNIVLSIFYIPYILLEVPSNMACKYFGPERFLPAITVGFGICSVAMGFVTDFSSVCGVRFLLGCFEGGILPGIAYYLSRWYTRKELALRLALYVVMAPLAGAFGGLLASGILRLDDFGSVHTWEKIFVIEGIITCGIGFITFFTLSNGPATAKWLSPEERLIATNRLRAEQGTDEGSNDKINKKKVLRAIGNPVTLALSLAFLIVNITVQGVAFFTPTIVQTIYPDHSVVSQQLYTVPPYVVGAFFTVLLPYLMGRWDRRIILFIISAPFLVLGFAIFLGTMNASARYAALFFMASFSMPIVVFVTATVSANTVSDATRSVGIGTAIMFGNCGGLIATWSYMPKDAPEFYIASGLNLAVAVAVLLISTLLLLWMIADNKKRDKREAAGDLTAVEESLEVLEWRHPQFRWKL</sequence>
<feature type="transmembrane region" description="Helical" evidence="8">
    <location>
        <begin position="154"/>
        <end position="172"/>
    </location>
</feature>
<feature type="transmembrane region" description="Helical" evidence="8">
    <location>
        <begin position="220"/>
        <end position="239"/>
    </location>
</feature>